<sequence>MLALLPALAACGGLTDSGGGVQAGQEGFVRGFLGGIATEEPRASLTGRNTLSTGGSAADAAVSAALMLAVTQPSRAGLGGGGACLVYTPSRNEVEAIVFPAGARAAVPAGADRPAAVPLMARGLFALHARAGRRPFEELIAPAEQAARFGTEVSRAFAADLAAVAGPLFQDPQVAAVFAGPGGQPLQAGARMTQADLGATLATLRTAGVGDLHQGGLARRLEETSRAAGGGLTVEELRAAVPQVMPPLQLRAGNDLVSFLPPPADGGLAAAAAFAALQSGAAPDAAALRAEASAAAWRARGGDAMALLSATDLPGGGLGVLPASTGLTVVDRDGMSVTCAFSMNNLFGTGRIAPGTGLLLAAAPGIGQVRPALLSAGLVHSPNLRAFRAAAAGSGQQGAPLAVALPLARVLAGSDAASAVGSAPEPGRTQLMACPRYLPGDLNSCQGLTDPRGAGLALGAVDR</sequence>
<organism evidence="2 3">
    <name type="scientific">Falsiroseomonas oleicola</name>
    <dbReference type="NCBI Taxonomy" id="2801474"/>
    <lineage>
        <taxon>Bacteria</taxon>
        <taxon>Pseudomonadati</taxon>
        <taxon>Pseudomonadota</taxon>
        <taxon>Alphaproteobacteria</taxon>
        <taxon>Acetobacterales</taxon>
        <taxon>Roseomonadaceae</taxon>
        <taxon>Falsiroseomonas</taxon>
    </lineage>
</organism>
<dbReference type="Pfam" id="PF01019">
    <property type="entry name" value="G_glu_transpept"/>
    <property type="match status" value="1"/>
</dbReference>
<dbReference type="RefSeq" id="WP_216872871.1">
    <property type="nucleotide sequence ID" value="NZ_JAERQM010000001.1"/>
</dbReference>
<dbReference type="EMBL" id="JAERQM010000001">
    <property type="protein sequence ID" value="MBU8542560.1"/>
    <property type="molecule type" value="Genomic_DNA"/>
</dbReference>
<protein>
    <submittedName>
        <fullName evidence="2">Gamma-glutamyltransferase</fullName>
    </submittedName>
</protein>
<evidence type="ECO:0000313" key="2">
    <source>
        <dbReference type="EMBL" id="MBU8542560.1"/>
    </source>
</evidence>
<keyword evidence="3" id="KW-1185">Reference proteome</keyword>
<accession>A0ABS6H5B4</accession>
<evidence type="ECO:0000256" key="1">
    <source>
        <dbReference type="ARBA" id="ARBA00009381"/>
    </source>
</evidence>
<dbReference type="PANTHER" id="PTHR43199">
    <property type="entry name" value="GLUTATHIONE HYDROLASE"/>
    <property type="match status" value="1"/>
</dbReference>
<comment type="caution">
    <text evidence="2">The sequence shown here is derived from an EMBL/GenBank/DDBJ whole genome shotgun (WGS) entry which is preliminary data.</text>
</comment>
<dbReference type="InterPro" id="IPR051792">
    <property type="entry name" value="GGT_bact"/>
</dbReference>
<evidence type="ECO:0000313" key="3">
    <source>
        <dbReference type="Proteomes" id="UP000689967"/>
    </source>
</evidence>
<reference evidence="2 3" key="1">
    <citation type="submission" date="2021-01" db="EMBL/GenBank/DDBJ databases">
        <title>Roseomonas sp. nov, a bacterium isolated from an oil production mixture in Yumen Oilfield.</title>
        <authorList>
            <person name="Wu D."/>
        </authorList>
    </citation>
    <scope>NUCLEOTIDE SEQUENCE [LARGE SCALE GENOMIC DNA]</scope>
    <source>
        <strain evidence="2 3">ROY-5-3</strain>
    </source>
</reference>
<name>A0ABS6H5B4_9PROT</name>
<dbReference type="PANTHER" id="PTHR43199:SF1">
    <property type="entry name" value="GLUTATHIONE HYDROLASE PROENZYME"/>
    <property type="match status" value="1"/>
</dbReference>
<gene>
    <name evidence="2" type="ORF">JJQ90_02530</name>
</gene>
<proteinExistence type="inferred from homology"/>
<comment type="similarity">
    <text evidence="1">Belongs to the gamma-glutamyltransferase family.</text>
</comment>
<dbReference type="Proteomes" id="UP000689967">
    <property type="component" value="Unassembled WGS sequence"/>
</dbReference>